<dbReference type="CDD" id="cd06261">
    <property type="entry name" value="TM_PBP2"/>
    <property type="match status" value="1"/>
</dbReference>
<dbReference type="RefSeq" id="WP_275631506.1">
    <property type="nucleotide sequence ID" value="NZ_JARGYD010000001.1"/>
</dbReference>
<dbReference type="InterPro" id="IPR045621">
    <property type="entry name" value="BPD_transp_1_N"/>
</dbReference>
<evidence type="ECO:0000256" key="2">
    <source>
        <dbReference type="ARBA" id="ARBA00022448"/>
    </source>
</evidence>
<keyword evidence="3" id="KW-1003">Cell membrane</keyword>
<keyword evidence="4 7" id="KW-0812">Transmembrane</keyword>
<feature type="transmembrane region" description="Helical" evidence="7">
    <location>
        <begin position="214"/>
        <end position="233"/>
    </location>
</feature>
<keyword evidence="10" id="KW-1185">Reference proteome</keyword>
<feature type="domain" description="ABC transmembrane type-1" evidence="8">
    <location>
        <begin position="111"/>
        <end position="341"/>
    </location>
</feature>
<keyword evidence="5 7" id="KW-1133">Transmembrane helix</keyword>
<evidence type="ECO:0000259" key="8">
    <source>
        <dbReference type="PROSITE" id="PS50928"/>
    </source>
</evidence>
<sequence>MMSTLKSGWYRLPGLLRYALQRLAVGALLCVGVTFISFGLTQVVPGDPVAANLGERAAADPEIVALYRERYGLDRSLPEQYGRYLFRLLQGDLGESQQTHRPVAADLAQYMSATLELAIVAMILAMAAGVSLGLIAAVWRNRWPDQLIRVVSLAGVSVPTFWLALVCLYVFFFVLNLSPGVGRLGPGTPAPPVVTGLFTLDALLTGQWSTLREALAYIALPALVLATYTTGIVTRFTRAAMLDALGNEYVRAARAKGLPAHTVILRHALRPALAAIITVSGMAFGRMLAGAVLVESVYSWPGLGLYAYRSALTLDLQAIMGVSLVIAVIYILVNLAVDILYAVIDPRIRY</sequence>
<evidence type="ECO:0000256" key="5">
    <source>
        <dbReference type="ARBA" id="ARBA00022989"/>
    </source>
</evidence>
<evidence type="ECO:0000256" key="7">
    <source>
        <dbReference type="RuleBase" id="RU363032"/>
    </source>
</evidence>
<evidence type="ECO:0000313" key="10">
    <source>
        <dbReference type="Proteomes" id="UP001595632"/>
    </source>
</evidence>
<evidence type="ECO:0000256" key="6">
    <source>
        <dbReference type="ARBA" id="ARBA00023136"/>
    </source>
</evidence>
<dbReference type="InterPro" id="IPR000515">
    <property type="entry name" value="MetI-like"/>
</dbReference>
<protein>
    <submittedName>
        <fullName evidence="9">ABC transporter permease</fullName>
    </submittedName>
</protein>
<comment type="subcellular location">
    <subcellularLocation>
        <location evidence="1 7">Cell membrane</location>
        <topology evidence="1 7">Multi-pass membrane protein</topology>
    </subcellularLocation>
</comment>
<feature type="transmembrane region" description="Helical" evidence="7">
    <location>
        <begin position="151"/>
        <end position="175"/>
    </location>
</feature>
<dbReference type="Pfam" id="PF00528">
    <property type="entry name" value="BPD_transp_1"/>
    <property type="match status" value="1"/>
</dbReference>
<dbReference type="EMBL" id="JBHRTB010000010">
    <property type="protein sequence ID" value="MFC3144247.1"/>
    <property type="molecule type" value="Genomic_DNA"/>
</dbReference>
<keyword evidence="2 7" id="KW-0813">Transport</keyword>
<comment type="caution">
    <text evidence="9">The sequence shown here is derived from an EMBL/GenBank/DDBJ whole genome shotgun (WGS) entry which is preliminary data.</text>
</comment>
<feature type="transmembrane region" description="Helical" evidence="7">
    <location>
        <begin position="272"/>
        <end position="298"/>
    </location>
</feature>
<gene>
    <name evidence="9" type="ORF">ACFOGP_16110</name>
</gene>
<evidence type="ECO:0000256" key="1">
    <source>
        <dbReference type="ARBA" id="ARBA00004651"/>
    </source>
</evidence>
<dbReference type="PANTHER" id="PTHR43163">
    <property type="entry name" value="DIPEPTIDE TRANSPORT SYSTEM PERMEASE PROTEIN DPPB-RELATED"/>
    <property type="match status" value="1"/>
</dbReference>
<dbReference type="Gene3D" id="1.10.3720.10">
    <property type="entry name" value="MetI-like"/>
    <property type="match status" value="1"/>
</dbReference>
<accession>A0ABV7GWU8</accession>
<dbReference type="InterPro" id="IPR035906">
    <property type="entry name" value="MetI-like_sf"/>
</dbReference>
<dbReference type="PANTHER" id="PTHR43163:SF6">
    <property type="entry name" value="DIPEPTIDE TRANSPORT SYSTEM PERMEASE PROTEIN DPPB-RELATED"/>
    <property type="match status" value="1"/>
</dbReference>
<evidence type="ECO:0000256" key="3">
    <source>
        <dbReference type="ARBA" id="ARBA00022475"/>
    </source>
</evidence>
<feature type="transmembrane region" description="Helical" evidence="7">
    <location>
        <begin position="117"/>
        <end position="139"/>
    </location>
</feature>
<organism evidence="9 10">
    <name type="scientific">Psychromarinibacter halotolerans</name>
    <dbReference type="NCBI Taxonomy" id="1775175"/>
    <lineage>
        <taxon>Bacteria</taxon>
        <taxon>Pseudomonadati</taxon>
        <taxon>Pseudomonadota</taxon>
        <taxon>Alphaproteobacteria</taxon>
        <taxon>Rhodobacterales</taxon>
        <taxon>Paracoccaceae</taxon>
        <taxon>Psychromarinibacter</taxon>
    </lineage>
</organism>
<dbReference type="Pfam" id="PF19300">
    <property type="entry name" value="BPD_transp_1_N"/>
    <property type="match status" value="1"/>
</dbReference>
<comment type="similarity">
    <text evidence="7">Belongs to the binding-protein-dependent transport system permease family.</text>
</comment>
<feature type="transmembrane region" description="Helical" evidence="7">
    <location>
        <begin position="20"/>
        <end position="40"/>
    </location>
</feature>
<proteinExistence type="inferred from homology"/>
<dbReference type="Proteomes" id="UP001595632">
    <property type="component" value="Unassembled WGS sequence"/>
</dbReference>
<reference evidence="10" key="1">
    <citation type="journal article" date="2019" name="Int. J. Syst. Evol. Microbiol.">
        <title>The Global Catalogue of Microorganisms (GCM) 10K type strain sequencing project: providing services to taxonomists for standard genome sequencing and annotation.</title>
        <authorList>
            <consortium name="The Broad Institute Genomics Platform"/>
            <consortium name="The Broad Institute Genome Sequencing Center for Infectious Disease"/>
            <person name="Wu L."/>
            <person name="Ma J."/>
        </authorList>
    </citation>
    <scope>NUCLEOTIDE SEQUENCE [LARGE SCALE GENOMIC DNA]</scope>
    <source>
        <strain evidence="10">KCTC 52366</strain>
    </source>
</reference>
<feature type="transmembrane region" description="Helical" evidence="7">
    <location>
        <begin position="318"/>
        <end position="344"/>
    </location>
</feature>
<evidence type="ECO:0000256" key="4">
    <source>
        <dbReference type="ARBA" id="ARBA00022692"/>
    </source>
</evidence>
<dbReference type="SUPFAM" id="SSF161098">
    <property type="entry name" value="MetI-like"/>
    <property type="match status" value="1"/>
</dbReference>
<keyword evidence="6 7" id="KW-0472">Membrane</keyword>
<evidence type="ECO:0000313" key="9">
    <source>
        <dbReference type="EMBL" id="MFC3144247.1"/>
    </source>
</evidence>
<dbReference type="PROSITE" id="PS50928">
    <property type="entry name" value="ABC_TM1"/>
    <property type="match status" value="1"/>
</dbReference>
<name>A0ABV7GWU8_9RHOB</name>